<dbReference type="Pfam" id="PF12969">
    <property type="entry name" value="DUF3857"/>
    <property type="match status" value="1"/>
</dbReference>
<keyword evidence="1" id="KW-0732">Signal</keyword>
<dbReference type="Gene3D" id="2.60.40.3140">
    <property type="match status" value="1"/>
</dbReference>
<proteinExistence type="predicted"/>
<gene>
    <name evidence="3" type="ORF">SAMN02982922_5829</name>
</gene>
<dbReference type="RefSeq" id="WP_085467380.1">
    <property type="nucleotide sequence ID" value="NZ_FXBL01000004.1"/>
</dbReference>
<feature type="domain" description="DUF3857" evidence="2">
    <location>
        <begin position="72"/>
        <end position="238"/>
    </location>
</feature>
<evidence type="ECO:0000313" key="3">
    <source>
        <dbReference type="EMBL" id="SMH57543.1"/>
    </source>
</evidence>
<evidence type="ECO:0000313" key="4">
    <source>
        <dbReference type="Proteomes" id="UP000193083"/>
    </source>
</evidence>
<organism evidence="3 4">
    <name type="scientific">Mesorhizobium australicum</name>
    <dbReference type="NCBI Taxonomy" id="536018"/>
    <lineage>
        <taxon>Bacteria</taxon>
        <taxon>Pseudomonadati</taxon>
        <taxon>Pseudomonadota</taxon>
        <taxon>Alphaproteobacteria</taxon>
        <taxon>Hyphomicrobiales</taxon>
        <taxon>Phyllobacteriaceae</taxon>
        <taxon>Mesorhizobium</taxon>
    </lineage>
</organism>
<name>A0A1X7Q162_9HYPH</name>
<feature type="chain" id="PRO_5012168725" evidence="1">
    <location>
        <begin position="26"/>
        <end position="656"/>
    </location>
</feature>
<evidence type="ECO:0000259" key="2">
    <source>
        <dbReference type="Pfam" id="PF12969"/>
    </source>
</evidence>
<evidence type="ECO:0000256" key="1">
    <source>
        <dbReference type="SAM" id="SignalP"/>
    </source>
</evidence>
<dbReference type="InterPro" id="IPR038765">
    <property type="entry name" value="Papain-like_cys_pep_sf"/>
</dbReference>
<accession>A0A1X7Q162</accession>
<keyword evidence="4" id="KW-1185">Reference proteome</keyword>
<dbReference type="InterPro" id="IPR024618">
    <property type="entry name" value="DUF3857"/>
</dbReference>
<dbReference type="Proteomes" id="UP000193083">
    <property type="component" value="Unassembled WGS sequence"/>
</dbReference>
<dbReference type="AlphaFoldDB" id="A0A1X7Q162"/>
<feature type="signal peptide" evidence="1">
    <location>
        <begin position="1"/>
        <end position="25"/>
    </location>
</feature>
<reference evidence="3 4" key="1">
    <citation type="submission" date="2017-04" db="EMBL/GenBank/DDBJ databases">
        <authorList>
            <person name="Afonso C.L."/>
            <person name="Miller P.J."/>
            <person name="Scott M.A."/>
            <person name="Spackman E."/>
            <person name="Goraichik I."/>
            <person name="Dimitrov K.M."/>
            <person name="Suarez D.L."/>
            <person name="Swayne D.E."/>
        </authorList>
    </citation>
    <scope>NUCLEOTIDE SEQUENCE [LARGE SCALE GENOMIC DNA]</scope>
    <source>
        <strain evidence="3 4">B5P</strain>
    </source>
</reference>
<dbReference type="EMBL" id="FXBL01000004">
    <property type="protein sequence ID" value="SMH57543.1"/>
    <property type="molecule type" value="Genomic_DNA"/>
</dbReference>
<dbReference type="SUPFAM" id="SSF54001">
    <property type="entry name" value="Cysteine proteinases"/>
    <property type="match status" value="1"/>
</dbReference>
<protein>
    <submittedName>
        <fullName evidence="3">Transglutaminase-like superfamily protein</fullName>
    </submittedName>
</protein>
<dbReference type="Gene3D" id="3.10.620.30">
    <property type="match status" value="1"/>
</dbReference>
<dbReference type="OrthoDB" id="98874at2"/>
<sequence length="656" mass="73277">MKQVQRAICFVGLLVALALSQSAIADSSVARGPEAPWVEILDVPARDPLYADRIQGGLHYLLSEYQIQPTEGGWETYHRISYKIVDRTGLESAASISLEFDPEAEIVTLNRLNIIRDGEIIDQRQVARIQTARREPDAERGVFDGRLTAYINLDDVRVGDVIDWASTSRHSPAVGKHLFYAAFEVEWTVPVGRFRVKAFTPPGRELVYTSRETELQADLVTEGGIKALVWDVINPEPINDQPNAPADFPVQGRIEISSTRDWADIVAAVRPHYQLNRTLPETFKTKIASIASRYASAQDRLIEAMRIVQDDIRYVSLSIGTGTYIPRSPEEVIASGFGDCKDKSLLLAIALRSLGIEADVALTHSFEGAALLQRLPAVSVFNHAIVRARIDGRPYWIDPTNYLQGGRADTIVVPQFAYALPLTDDTAALEPIPRPRLVEPTSSVLETFDMPRADEPMTLRVETTYRADSADWMRYKLMNESPAKLSNNYLKYYDGLYPGISRVAALDISDDRDANIVKVVERYELSAAKLKADGLIKEFPLKADIALGDFPTPSSVDRVAPVWIGQPVFKQHTTLVRNLKARFRAPENSAQDVAPFAALTAVTKATDTSFQVIWTFMTFTDQVSPAYLSRYSKRLDDFWANSKWTFDFTYVAKPGE</sequence>